<dbReference type="AlphaFoldDB" id="A0A7C4LN12"/>
<organism evidence="1">
    <name type="scientific">Schlesneria paludicola</name>
    <dbReference type="NCBI Taxonomy" id="360056"/>
    <lineage>
        <taxon>Bacteria</taxon>
        <taxon>Pseudomonadati</taxon>
        <taxon>Planctomycetota</taxon>
        <taxon>Planctomycetia</taxon>
        <taxon>Planctomycetales</taxon>
        <taxon>Planctomycetaceae</taxon>
        <taxon>Schlesneria</taxon>
    </lineage>
</organism>
<proteinExistence type="predicted"/>
<dbReference type="EMBL" id="DSVQ01000012">
    <property type="protein sequence ID" value="HGT39659.1"/>
    <property type="molecule type" value="Genomic_DNA"/>
</dbReference>
<accession>A0A7C4LN12</accession>
<evidence type="ECO:0000313" key="1">
    <source>
        <dbReference type="EMBL" id="HGT39659.1"/>
    </source>
</evidence>
<gene>
    <name evidence="1" type="ORF">ENS64_10425</name>
</gene>
<reference evidence="1" key="1">
    <citation type="journal article" date="2020" name="mSystems">
        <title>Genome- and Community-Level Interaction Insights into Carbon Utilization and Element Cycling Functions of Hydrothermarchaeota in Hydrothermal Sediment.</title>
        <authorList>
            <person name="Zhou Z."/>
            <person name="Liu Y."/>
            <person name="Xu W."/>
            <person name="Pan J."/>
            <person name="Luo Z.H."/>
            <person name="Li M."/>
        </authorList>
    </citation>
    <scope>NUCLEOTIDE SEQUENCE [LARGE SCALE GENOMIC DNA]</scope>
    <source>
        <strain evidence="1">SpSt-508</strain>
    </source>
</reference>
<comment type="caution">
    <text evidence="1">The sequence shown here is derived from an EMBL/GenBank/DDBJ whole genome shotgun (WGS) entry which is preliminary data.</text>
</comment>
<sequence>MALDPRQLGPTQLCRLLNSTPLGEVISARQLHRHRTRAGFRIGEGRHVDLFRYIAWLVAQRHAPPPGGIGAL</sequence>
<name>A0A7C4LN12_9PLAN</name>
<protein>
    <submittedName>
        <fullName evidence="1">Uncharacterized protein</fullName>
    </submittedName>
</protein>